<keyword evidence="3" id="KW-1185">Reference proteome</keyword>
<evidence type="ECO:0008006" key="4">
    <source>
        <dbReference type="Google" id="ProtNLM"/>
    </source>
</evidence>
<feature type="transmembrane region" description="Helical" evidence="1">
    <location>
        <begin position="84"/>
        <end position="101"/>
    </location>
</feature>
<sequence length="272" mass="29453">MDDVTSRAARTHFALADSQTASSGRLSFSSGYLDALGWPLAGKIAWNFVITAAVGLHVLTNWLLRCLRLPGGSRLSVATTDWLGWWECILISGLAWLPAILTGGNGLGWLAGHTAIAFVAAVFATPLVERVLKLYAANLALDGHRVFFFARPFGEIYVRTALLMAASAVPFLLPLAFLPFLRWLPAAMSGQGVSFTFEGSLWTAAARLLGGSFLLAAPPILLEDHLRSQGIEAWIYAEGLPLLLLLALVPVVLRWWLSWVAANIVMRRTATA</sequence>
<accession>S7TF68</accession>
<reference evidence="2 3" key="1">
    <citation type="journal article" date="2013" name="Genome Announc.">
        <title>Draft genome sequences for three mercury-methylating, sulfate-reducing bacteria.</title>
        <authorList>
            <person name="Brown S.D."/>
            <person name="Hurt R.A.Jr."/>
            <person name="Gilmour C.C."/>
            <person name="Elias D.A."/>
        </authorList>
    </citation>
    <scope>NUCLEOTIDE SEQUENCE [LARGE SCALE GENOMIC DNA]</scope>
    <source>
        <strain evidence="2 3">DSM 16529</strain>
    </source>
</reference>
<organism evidence="2 3">
    <name type="scientific">Alkalidesulfovibrio alkalitolerans DSM 16529</name>
    <dbReference type="NCBI Taxonomy" id="1121439"/>
    <lineage>
        <taxon>Bacteria</taxon>
        <taxon>Pseudomonadati</taxon>
        <taxon>Thermodesulfobacteriota</taxon>
        <taxon>Desulfovibrionia</taxon>
        <taxon>Desulfovibrionales</taxon>
        <taxon>Desulfovibrionaceae</taxon>
        <taxon>Alkalidesulfovibrio</taxon>
    </lineage>
</organism>
<evidence type="ECO:0000256" key="1">
    <source>
        <dbReference type="SAM" id="Phobius"/>
    </source>
</evidence>
<feature type="transmembrane region" description="Helical" evidence="1">
    <location>
        <begin position="161"/>
        <end position="181"/>
    </location>
</feature>
<feature type="transmembrane region" description="Helical" evidence="1">
    <location>
        <begin position="201"/>
        <end position="222"/>
    </location>
</feature>
<dbReference type="AlphaFoldDB" id="S7TF68"/>
<name>S7TF68_9BACT</name>
<dbReference type="RefSeq" id="WP_020885953.1">
    <property type="nucleotide sequence ID" value="NZ_ATHI01000004.1"/>
</dbReference>
<feature type="transmembrane region" description="Helical" evidence="1">
    <location>
        <begin position="234"/>
        <end position="257"/>
    </location>
</feature>
<evidence type="ECO:0000313" key="3">
    <source>
        <dbReference type="Proteomes" id="UP000014975"/>
    </source>
</evidence>
<keyword evidence="1" id="KW-1133">Transmembrane helix</keyword>
<proteinExistence type="predicted"/>
<dbReference type="EMBL" id="ATHI01000004">
    <property type="protein sequence ID" value="EPR35366.1"/>
    <property type="molecule type" value="Genomic_DNA"/>
</dbReference>
<evidence type="ECO:0000313" key="2">
    <source>
        <dbReference type="EMBL" id="EPR35366.1"/>
    </source>
</evidence>
<dbReference type="Proteomes" id="UP000014975">
    <property type="component" value="Unassembled WGS sequence"/>
</dbReference>
<keyword evidence="1" id="KW-0472">Membrane</keyword>
<feature type="transmembrane region" description="Helical" evidence="1">
    <location>
        <begin position="44"/>
        <end position="64"/>
    </location>
</feature>
<gene>
    <name evidence="2" type="ORF">dsat_2067</name>
</gene>
<protein>
    <recommendedName>
        <fullName evidence="4">Transmembrane protein</fullName>
    </recommendedName>
</protein>
<comment type="caution">
    <text evidence="2">The sequence shown here is derived from an EMBL/GenBank/DDBJ whole genome shotgun (WGS) entry which is preliminary data.</text>
</comment>
<keyword evidence="1" id="KW-0812">Transmembrane</keyword>
<dbReference type="PATRIC" id="fig|1121439.3.peg.450"/>
<feature type="transmembrane region" description="Helical" evidence="1">
    <location>
        <begin position="107"/>
        <end position="128"/>
    </location>
</feature>